<proteinExistence type="predicted"/>
<dbReference type="InterPro" id="IPR035919">
    <property type="entry name" value="EAL_sf"/>
</dbReference>
<dbReference type="PANTHER" id="PTHR33121">
    <property type="entry name" value="CYCLIC DI-GMP PHOSPHODIESTERASE PDEF"/>
    <property type="match status" value="1"/>
</dbReference>
<dbReference type="InterPro" id="IPR001633">
    <property type="entry name" value="EAL_dom"/>
</dbReference>
<dbReference type="SUPFAM" id="SSF141868">
    <property type="entry name" value="EAL domain-like"/>
    <property type="match status" value="1"/>
</dbReference>
<dbReference type="EMBL" id="JACHJJ010000002">
    <property type="protein sequence ID" value="MBB5961898.1"/>
    <property type="molecule type" value="Genomic_DNA"/>
</dbReference>
<feature type="non-terminal residue" evidence="2">
    <location>
        <position position="1"/>
    </location>
</feature>
<dbReference type="InterPro" id="IPR050706">
    <property type="entry name" value="Cyclic-di-GMP_PDE-like"/>
</dbReference>
<accession>A0A841D0I2</accession>
<protein>
    <submittedName>
        <fullName evidence="2">Sensor c-di-GMP phosphodiesterase-like protein</fullName>
    </submittedName>
</protein>
<evidence type="ECO:0000259" key="1">
    <source>
        <dbReference type="PROSITE" id="PS50883"/>
    </source>
</evidence>
<evidence type="ECO:0000313" key="2">
    <source>
        <dbReference type="EMBL" id="MBB5961898.1"/>
    </source>
</evidence>
<sequence>TCPVDVLKVDKLFIDGVTGTAEQAAIATSLAHIAQVMRLRAVAEGVETADQAERLYQLGYRLAQGFHFAPPLSAGNIEQILDTRAESPAPESWERPALAG</sequence>
<dbReference type="PANTHER" id="PTHR33121:SF77">
    <property type="entry name" value="CYCLIC DI-GMP PHOSPHODIESTERASE PDEK-RELATED"/>
    <property type="match status" value="1"/>
</dbReference>
<evidence type="ECO:0000313" key="3">
    <source>
        <dbReference type="Proteomes" id="UP000562352"/>
    </source>
</evidence>
<dbReference type="GO" id="GO:0071111">
    <property type="term" value="F:cyclic-guanylate-specific phosphodiesterase activity"/>
    <property type="evidence" value="ECO:0007669"/>
    <property type="project" value="InterPro"/>
</dbReference>
<feature type="domain" description="EAL" evidence="1">
    <location>
        <begin position="1"/>
        <end position="85"/>
    </location>
</feature>
<dbReference type="AlphaFoldDB" id="A0A841D0I2"/>
<reference evidence="2 3" key="1">
    <citation type="submission" date="2020-08" db="EMBL/GenBank/DDBJ databases">
        <title>Genomic Encyclopedia of Type Strains, Phase III (KMG-III): the genomes of soil and plant-associated and newly described type strains.</title>
        <authorList>
            <person name="Whitman W."/>
        </authorList>
    </citation>
    <scope>NUCLEOTIDE SEQUENCE [LARGE SCALE GENOMIC DNA]</scope>
    <source>
        <strain evidence="2 3">CECT 3303</strain>
    </source>
</reference>
<dbReference type="RefSeq" id="WP_184939026.1">
    <property type="nucleotide sequence ID" value="NZ_JACHJJ010000002.1"/>
</dbReference>
<gene>
    <name evidence="2" type="ORF">FHS22_001155</name>
</gene>
<keyword evidence="3" id="KW-1185">Reference proteome</keyword>
<dbReference type="Proteomes" id="UP000562352">
    <property type="component" value="Unassembled WGS sequence"/>
</dbReference>
<organism evidence="2 3">
    <name type="scientific">Planomonospora venezuelensis</name>
    <dbReference type="NCBI Taxonomy" id="1999"/>
    <lineage>
        <taxon>Bacteria</taxon>
        <taxon>Bacillati</taxon>
        <taxon>Actinomycetota</taxon>
        <taxon>Actinomycetes</taxon>
        <taxon>Streptosporangiales</taxon>
        <taxon>Streptosporangiaceae</taxon>
        <taxon>Planomonospora</taxon>
    </lineage>
</organism>
<dbReference type="Gene3D" id="3.20.20.450">
    <property type="entry name" value="EAL domain"/>
    <property type="match status" value="1"/>
</dbReference>
<dbReference type="Pfam" id="PF00563">
    <property type="entry name" value="EAL"/>
    <property type="match status" value="1"/>
</dbReference>
<name>A0A841D0I2_PLAVE</name>
<dbReference type="PROSITE" id="PS50883">
    <property type="entry name" value="EAL"/>
    <property type="match status" value="1"/>
</dbReference>
<comment type="caution">
    <text evidence="2">The sequence shown here is derived from an EMBL/GenBank/DDBJ whole genome shotgun (WGS) entry which is preliminary data.</text>
</comment>